<dbReference type="NCBIfam" id="NF033545">
    <property type="entry name" value="transpos_IS630"/>
    <property type="match status" value="1"/>
</dbReference>
<dbReference type="PANTHER" id="PTHR46564">
    <property type="entry name" value="TRANSPOSASE"/>
    <property type="match status" value="1"/>
</dbReference>
<dbReference type="InterPro" id="IPR036397">
    <property type="entry name" value="RNaseH_sf"/>
</dbReference>
<accession>A0A0W8CEH5</accession>
<dbReference type="GO" id="GO:0003677">
    <property type="term" value="F:DNA binding"/>
    <property type="evidence" value="ECO:0007669"/>
    <property type="project" value="UniProtKB-KW"/>
</dbReference>
<evidence type="ECO:0000313" key="3">
    <source>
        <dbReference type="Proteomes" id="UP000054636"/>
    </source>
</evidence>
<organism evidence="2 3">
    <name type="scientific">Phytophthora nicotianae</name>
    <name type="common">Potato buckeye rot agent</name>
    <name type="synonym">Phytophthora parasitica</name>
    <dbReference type="NCBI Taxonomy" id="4792"/>
    <lineage>
        <taxon>Eukaryota</taxon>
        <taxon>Sar</taxon>
        <taxon>Stramenopiles</taxon>
        <taxon>Oomycota</taxon>
        <taxon>Peronosporomycetes</taxon>
        <taxon>Peronosporales</taxon>
        <taxon>Peronosporaceae</taxon>
        <taxon>Phytophthora</taxon>
    </lineage>
</organism>
<sequence length="353" mass="40767">MLYDDATVLRIIRAARDELNWREIATTNGVKLRTAYSWVAAAHAAEDWENPPRLLRGGRRNTKIQDVHIDYLLGLLDDNCYLTLVEMVDALEARFGVRVIHQTVKRHVDARMYTMKQTHRDNNYRNLPHNKQLRQDYVIKLLSYKSQGKKIFYVDETNFNLWCSRRRGRSLKGKRAVDRNTASKGSNIHVIACISDDGIAYVEKRFGSFTADRCNDFIRRLLTHVEQSTPLEDVVLVADNAPCHARIEAVFKDRFSSATLLRLGPYSPMLNPIENCFSVFKSMVKRFLARHRQAILQVPPHRTIKEHREEYLMMAADLLVHEAITPELCRKCALHTVKFHAAAIQLQDMPVGQ</sequence>
<dbReference type="PANTHER" id="PTHR46564:SF1">
    <property type="entry name" value="TRANSPOSASE"/>
    <property type="match status" value="1"/>
</dbReference>
<dbReference type="Gene3D" id="3.30.420.10">
    <property type="entry name" value="Ribonuclease H-like superfamily/Ribonuclease H"/>
    <property type="match status" value="1"/>
</dbReference>
<feature type="domain" description="Tc1-like transposase DDE" evidence="1">
    <location>
        <begin position="151"/>
        <end position="286"/>
    </location>
</feature>
<dbReference type="Proteomes" id="UP000054636">
    <property type="component" value="Unassembled WGS sequence"/>
</dbReference>
<name>A0A0W8CEH5_PHYNI</name>
<dbReference type="InterPro" id="IPR047655">
    <property type="entry name" value="Transpos_IS630-like"/>
</dbReference>
<protein>
    <submittedName>
        <fullName evidence="2">Replication protein A 70 kDa DNA-binding subunit</fullName>
    </submittedName>
</protein>
<dbReference type="InterPro" id="IPR038717">
    <property type="entry name" value="Tc1-like_DDE_dom"/>
</dbReference>
<dbReference type="InterPro" id="IPR009057">
    <property type="entry name" value="Homeodomain-like_sf"/>
</dbReference>
<reference evidence="2 3" key="1">
    <citation type="submission" date="2015-11" db="EMBL/GenBank/DDBJ databases">
        <title>Genomes and virulence difference between two physiological races of Phytophthora nicotianae.</title>
        <authorList>
            <person name="Liu H."/>
            <person name="Ma X."/>
            <person name="Yu H."/>
            <person name="Fang D."/>
            <person name="Li Y."/>
            <person name="Wang X."/>
            <person name="Wang W."/>
            <person name="Dong Y."/>
            <person name="Xiao B."/>
        </authorList>
    </citation>
    <scope>NUCLEOTIDE SEQUENCE [LARGE SCALE GENOMIC DNA]</scope>
    <source>
        <strain evidence="3">race 1</strain>
    </source>
</reference>
<proteinExistence type="predicted"/>
<evidence type="ECO:0000259" key="1">
    <source>
        <dbReference type="Pfam" id="PF13358"/>
    </source>
</evidence>
<keyword evidence="2" id="KW-0238">DNA-binding</keyword>
<dbReference type="AlphaFoldDB" id="A0A0W8CEH5"/>
<gene>
    <name evidence="2" type="ORF">AM588_10000399</name>
</gene>
<comment type="caution">
    <text evidence="2">The sequence shown here is derived from an EMBL/GenBank/DDBJ whole genome shotgun (WGS) entry which is preliminary data.</text>
</comment>
<dbReference type="EMBL" id="LNFP01002800">
    <property type="protein sequence ID" value="KUF82506.1"/>
    <property type="molecule type" value="Genomic_DNA"/>
</dbReference>
<dbReference type="Pfam" id="PF13358">
    <property type="entry name" value="DDE_3"/>
    <property type="match status" value="1"/>
</dbReference>
<dbReference type="SUPFAM" id="SSF46689">
    <property type="entry name" value="Homeodomain-like"/>
    <property type="match status" value="1"/>
</dbReference>
<evidence type="ECO:0000313" key="2">
    <source>
        <dbReference type="EMBL" id="KUF82506.1"/>
    </source>
</evidence>